<dbReference type="Proteomes" id="UP000054821">
    <property type="component" value="Unassembled WGS sequence"/>
</dbReference>
<protein>
    <submittedName>
        <fullName evidence="1">Uncharacterized protein</fullName>
    </submittedName>
</protein>
<name>A0A2P4ZKM1_9HYPO</name>
<gene>
    <name evidence="1" type="ORF">TGAM01_v206324</name>
</gene>
<reference evidence="1 2" key="1">
    <citation type="journal article" date="2016" name="Genome Announc.">
        <title>Draft Whole-Genome Sequence of Trichoderma gamsii T6085, a Promising Biocontrol Agent of Fusarium Head Blight on Wheat.</title>
        <authorList>
            <person name="Baroncelli R."/>
            <person name="Zapparata A."/>
            <person name="Piaggeschi G."/>
            <person name="Sarrocco S."/>
            <person name="Vannacci G."/>
        </authorList>
    </citation>
    <scope>NUCLEOTIDE SEQUENCE [LARGE SCALE GENOMIC DNA]</scope>
    <source>
        <strain evidence="1 2">T6085</strain>
    </source>
</reference>
<dbReference type="RefSeq" id="XP_024405410.1">
    <property type="nucleotide sequence ID" value="XM_024549846.1"/>
</dbReference>
<dbReference type="GeneID" id="29987134"/>
<comment type="caution">
    <text evidence="1">The sequence shown here is derived from an EMBL/GenBank/DDBJ whole genome shotgun (WGS) entry which is preliminary data.</text>
</comment>
<accession>A0A2P4ZKM1</accession>
<dbReference type="AlphaFoldDB" id="A0A2P4ZKM1"/>
<organism evidence="1 2">
    <name type="scientific">Trichoderma gamsii</name>
    <dbReference type="NCBI Taxonomy" id="398673"/>
    <lineage>
        <taxon>Eukaryota</taxon>
        <taxon>Fungi</taxon>
        <taxon>Dikarya</taxon>
        <taxon>Ascomycota</taxon>
        <taxon>Pezizomycotina</taxon>
        <taxon>Sordariomycetes</taxon>
        <taxon>Hypocreomycetidae</taxon>
        <taxon>Hypocreales</taxon>
        <taxon>Hypocreaceae</taxon>
        <taxon>Trichoderma</taxon>
    </lineage>
</organism>
<dbReference type="EMBL" id="JPDN02000021">
    <property type="protein sequence ID" value="PON24816.1"/>
    <property type="molecule type" value="Genomic_DNA"/>
</dbReference>
<keyword evidence="2" id="KW-1185">Reference proteome</keyword>
<sequence>MLSAATIGIGYAAANIGDALWCLDRRQGKADEQKRDQARPEDLRYTGTAPFPAGHALLATAYACTFSKNSAVLALGNPPRTHTSFEHEERVCEVGGSTGVAQLGFSWPRLWLSLSQSQLAWSIWAGRATDQRAGLDEWMEQASFPEPVSAEGQAKHPDSCGLGEATPEELPRPLAARLVSSEASLSPRLGRKSATRLTRAALEEGICWGIHCLDSAVNSWPLHVRRRSPILAMPKAMPISAPVRRSPARGISRILRSPTWHTVRQSAIDASTISRTASNRWIDISNNAHLRFPLPGPARPTPADVKTIPAP</sequence>
<evidence type="ECO:0000313" key="2">
    <source>
        <dbReference type="Proteomes" id="UP000054821"/>
    </source>
</evidence>
<proteinExistence type="predicted"/>
<evidence type="ECO:0000313" key="1">
    <source>
        <dbReference type="EMBL" id="PON24816.1"/>
    </source>
</evidence>